<protein>
    <submittedName>
        <fullName evidence="2">Uncharacterized protein</fullName>
    </submittedName>
</protein>
<dbReference type="AlphaFoldDB" id="A0A922NKW2"/>
<gene>
    <name evidence="2" type="ORF">Ptr86124_001801</name>
</gene>
<keyword evidence="3" id="KW-1185">Reference proteome</keyword>
<feature type="region of interest" description="Disordered" evidence="1">
    <location>
        <begin position="1"/>
        <end position="32"/>
    </location>
</feature>
<sequence length="32" mass="3404">MDPKNDPLSSDFPPVFARDADIQASSPSITIA</sequence>
<dbReference type="EMBL" id="NRDI02000002">
    <property type="protein sequence ID" value="KAI1518673.1"/>
    <property type="molecule type" value="Genomic_DNA"/>
</dbReference>
<feature type="compositionally biased region" description="Polar residues" evidence="1">
    <location>
        <begin position="23"/>
        <end position="32"/>
    </location>
</feature>
<organism evidence="2 3">
    <name type="scientific">Pyrenophora tritici-repentis</name>
    <dbReference type="NCBI Taxonomy" id="45151"/>
    <lineage>
        <taxon>Eukaryota</taxon>
        <taxon>Fungi</taxon>
        <taxon>Dikarya</taxon>
        <taxon>Ascomycota</taxon>
        <taxon>Pezizomycotina</taxon>
        <taxon>Dothideomycetes</taxon>
        <taxon>Pleosporomycetidae</taxon>
        <taxon>Pleosporales</taxon>
        <taxon>Pleosporineae</taxon>
        <taxon>Pleosporaceae</taxon>
        <taxon>Pyrenophora</taxon>
    </lineage>
</organism>
<evidence type="ECO:0000313" key="3">
    <source>
        <dbReference type="Proteomes" id="UP000249757"/>
    </source>
</evidence>
<name>A0A922NKW2_9PLEO</name>
<accession>A0A922NKW2</accession>
<reference evidence="3" key="1">
    <citation type="journal article" date="2022" name="Microb. Genom.">
        <title>A global pangenome for the wheat fungal pathogen Pyrenophora tritici-repentis and prediction of effector protein structural homology.</title>
        <authorList>
            <person name="Moolhuijzen P.M."/>
            <person name="See P.T."/>
            <person name="Shi G."/>
            <person name="Powell H.R."/>
            <person name="Cockram J."/>
            <person name="Jorgensen L.N."/>
            <person name="Benslimane H."/>
            <person name="Strelkov S.E."/>
            <person name="Turner J."/>
            <person name="Liu Z."/>
            <person name="Moffat C.S."/>
        </authorList>
    </citation>
    <scope>NUCLEOTIDE SEQUENCE [LARGE SCALE GENOMIC DNA]</scope>
</reference>
<proteinExistence type="predicted"/>
<evidence type="ECO:0000313" key="2">
    <source>
        <dbReference type="EMBL" id="KAI1518673.1"/>
    </source>
</evidence>
<dbReference type="Proteomes" id="UP000249757">
    <property type="component" value="Unassembled WGS sequence"/>
</dbReference>
<comment type="caution">
    <text evidence="2">The sequence shown here is derived from an EMBL/GenBank/DDBJ whole genome shotgun (WGS) entry which is preliminary data.</text>
</comment>
<evidence type="ECO:0000256" key="1">
    <source>
        <dbReference type="SAM" id="MobiDB-lite"/>
    </source>
</evidence>